<gene>
    <name evidence="1" type="ORF">GCM10007108_12870</name>
</gene>
<proteinExistence type="predicted"/>
<reference evidence="1" key="2">
    <citation type="submission" date="2022-09" db="EMBL/GenBank/DDBJ databases">
        <authorList>
            <person name="Sun Q."/>
            <person name="Ohkuma M."/>
        </authorList>
    </citation>
    <scope>NUCLEOTIDE SEQUENCE</scope>
    <source>
        <strain evidence="1">JCM 13583</strain>
    </source>
</reference>
<dbReference type="RefSeq" id="WP_188681433.1">
    <property type="nucleotide sequence ID" value="NZ_BMNY01000002.1"/>
</dbReference>
<name>A0AA37FBH3_9ARCH</name>
<protein>
    <submittedName>
        <fullName evidence="1">Uncharacterized protein</fullName>
    </submittedName>
</protein>
<evidence type="ECO:0000313" key="1">
    <source>
        <dbReference type="EMBL" id="GGM76380.1"/>
    </source>
</evidence>
<organism evidence="1 2">
    <name type="scientific">Thermogymnomonas acidicola</name>
    <dbReference type="NCBI Taxonomy" id="399579"/>
    <lineage>
        <taxon>Archaea</taxon>
        <taxon>Methanobacteriati</taxon>
        <taxon>Thermoplasmatota</taxon>
        <taxon>Thermoplasmata</taxon>
        <taxon>Thermoplasmatales</taxon>
        <taxon>Thermogymnomonas</taxon>
    </lineage>
</organism>
<accession>A0AA37FBH3</accession>
<keyword evidence="2" id="KW-1185">Reference proteome</keyword>
<sequence>MDCIVLGRWRGPVGQEQYDAYRLWKRSISAAGAESEEFDTYGRYDIVMFVRGIGERDLIRSLNALRAHMETETLVMIKGESIREAFSDLR</sequence>
<comment type="caution">
    <text evidence="1">The sequence shown here is derived from an EMBL/GenBank/DDBJ whole genome shotgun (WGS) entry which is preliminary data.</text>
</comment>
<dbReference type="AlphaFoldDB" id="A0AA37FBH3"/>
<reference evidence="1" key="1">
    <citation type="journal article" date="2014" name="Int. J. Syst. Evol. Microbiol.">
        <title>Complete genome sequence of Corynebacterium casei LMG S-19264T (=DSM 44701T), isolated from a smear-ripened cheese.</title>
        <authorList>
            <consortium name="US DOE Joint Genome Institute (JGI-PGF)"/>
            <person name="Walter F."/>
            <person name="Albersmeier A."/>
            <person name="Kalinowski J."/>
            <person name="Ruckert C."/>
        </authorList>
    </citation>
    <scope>NUCLEOTIDE SEQUENCE</scope>
    <source>
        <strain evidence="1">JCM 13583</strain>
    </source>
</reference>
<evidence type="ECO:0000313" key="2">
    <source>
        <dbReference type="Proteomes" id="UP000632195"/>
    </source>
</evidence>
<dbReference type="Proteomes" id="UP000632195">
    <property type="component" value="Unassembled WGS sequence"/>
</dbReference>
<dbReference type="EMBL" id="BMNY01000002">
    <property type="protein sequence ID" value="GGM76380.1"/>
    <property type="molecule type" value="Genomic_DNA"/>
</dbReference>